<dbReference type="Proteomes" id="UP001277471">
    <property type="component" value="Unassembled WGS sequence"/>
</dbReference>
<evidence type="ECO:0000256" key="2">
    <source>
        <dbReference type="ARBA" id="ARBA00022630"/>
    </source>
</evidence>
<evidence type="ECO:0000313" key="8">
    <source>
        <dbReference type="Proteomes" id="UP001277471"/>
    </source>
</evidence>
<sequence length="448" mass="47139">MRRPACPSGGGAYDVVVIGGGAAALCAALAARQRGVSVLLVEHASPALRGGNARHGRNLRIAHDRPTRWLPERYSEGEFLSELRQATGGEMDEAVAHVLVRGSTTIVDWLADWGVRFQAVLHGQPNHSRRTAFFLGGGKALVNALYAAAERLGIKILYDAEVNDLPVADAPSRMIEVIRAGQSIHVRARAVVAACGGFQANIEWLRGIWGTAADGFVIRGTPYARGQVLRSLLDQGTAPVGDPKRLHMVAVDARSPTFDGGIVTRLDCVPYGIVVDGTGRRFRGEDADLGRTRYAIWGGLLARCPGQIAYSIFDADAQNAFASSVYPPVRADTVAGLAAALEIPGDALAAAICDANKRTGPDARPVRAPPFGAYPLRPGITFSYLGVRVDTSGRVHLACGRATRGLFAAGMIMAPNVLGKGYLAGVALTISAVSGRIAGEEAAAHARS</sequence>
<evidence type="ECO:0000313" key="7">
    <source>
        <dbReference type="EMBL" id="MDX5955945.1"/>
    </source>
</evidence>
<protein>
    <submittedName>
        <fullName evidence="7">FAD-dependent tricarballylate dehydrogenase TcuA</fullName>
    </submittedName>
</protein>
<dbReference type="EMBL" id="JAWXYC010000007">
    <property type="protein sequence ID" value="MDX5955945.1"/>
    <property type="molecule type" value="Genomic_DNA"/>
</dbReference>
<comment type="cofactor">
    <cofactor evidence="1">
        <name>FAD</name>
        <dbReference type="ChEBI" id="CHEBI:57692"/>
    </cofactor>
</comment>
<dbReference type="SUPFAM" id="SSF56425">
    <property type="entry name" value="Succinate dehydrogenase/fumarate reductase flavoprotein, catalytic domain"/>
    <property type="match status" value="1"/>
</dbReference>
<keyword evidence="8" id="KW-1185">Reference proteome</keyword>
<dbReference type="RefSeq" id="WP_051140365.1">
    <property type="nucleotide sequence ID" value="NZ_CP012918.1"/>
</dbReference>
<organism evidence="7 8">
    <name type="scientific">Azospirillum brasilense</name>
    <dbReference type="NCBI Taxonomy" id="192"/>
    <lineage>
        <taxon>Bacteria</taxon>
        <taxon>Pseudomonadati</taxon>
        <taxon>Pseudomonadota</taxon>
        <taxon>Alphaproteobacteria</taxon>
        <taxon>Rhodospirillales</taxon>
        <taxon>Azospirillaceae</taxon>
        <taxon>Azospirillum</taxon>
    </lineage>
</organism>
<name>A0ABU4PHM9_AZOBR</name>
<gene>
    <name evidence="7" type="primary">tcuA</name>
    <name evidence="7" type="ORF">SIM66_32775</name>
</gene>
<evidence type="ECO:0000259" key="6">
    <source>
        <dbReference type="Pfam" id="PF00890"/>
    </source>
</evidence>
<reference evidence="7 8" key="1">
    <citation type="submission" date="2023-11" db="EMBL/GenBank/DDBJ databases">
        <title>MicrobeMod: A computational toolkit for identifying prokaryotic methylation and restriction-modification with nanopore sequencing.</title>
        <authorList>
            <person name="Crits-Christoph A."/>
            <person name="Kang S.C."/>
            <person name="Lee H."/>
            <person name="Ostrov N."/>
        </authorList>
    </citation>
    <scope>NUCLEOTIDE SEQUENCE [LARGE SCALE GENOMIC DNA]</scope>
    <source>
        <strain evidence="7 8">ATCC 29145</strain>
    </source>
</reference>
<keyword evidence="4" id="KW-0560">Oxidoreductase</keyword>
<dbReference type="NCBIfam" id="NF006130">
    <property type="entry name" value="PRK08274.1"/>
    <property type="match status" value="1"/>
</dbReference>
<dbReference type="Gene3D" id="3.50.50.60">
    <property type="entry name" value="FAD/NAD(P)-binding domain"/>
    <property type="match status" value="1"/>
</dbReference>
<keyword evidence="2" id="KW-0285">Flavoprotein</keyword>
<keyword evidence="5" id="KW-0472">Membrane</keyword>
<evidence type="ECO:0000256" key="1">
    <source>
        <dbReference type="ARBA" id="ARBA00001974"/>
    </source>
</evidence>
<dbReference type="NCBIfam" id="TIGR02485">
    <property type="entry name" value="CobZ_N-term"/>
    <property type="match status" value="1"/>
</dbReference>
<dbReference type="PANTHER" id="PTHR43400:SF7">
    <property type="entry name" value="FAD-DEPENDENT OXIDOREDUCTASE 2 FAD BINDING DOMAIN-CONTAINING PROTEIN"/>
    <property type="match status" value="1"/>
</dbReference>
<dbReference type="InterPro" id="IPR003953">
    <property type="entry name" value="FAD-dep_OxRdtase_2_FAD-bd"/>
</dbReference>
<dbReference type="InterPro" id="IPR012831">
    <property type="entry name" value="CobZ"/>
</dbReference>
<dbReference type="InterPro" id="IPR027477">
    <property type="entry name" value="Succ_DH/fumarate_Rdtase_cat_sf"/>
</dbReference>
<keyword evidence="5" id="KW-0812">Transmembrane</keyword>
<evidence type="ECO:0000256" key="5">
    <source>
        <dbReference type="SAM" id="Phobius"/>
    </source>
</evidence>
<accession>A0ABU4PHM9</accession>
<keyword evidence="5" id="KW-1133">Transmembrane helix</keyword>
<feature type="transmembrane region" description="Helical" evidence="5">
    <location>
        <begin position="12"/>
        <end position="31"/>
    </location>
</feature>
<feature type="domain" description="FAD-dependent oxidoreductase 2 FAD-binding" evidence="6">
    <location>
        <begin position="14"/>
        <end position="415"/>
    </location>
</feature>
<dbReference type="Gene3D" id="3.90.700.10">
    <property type="entry name" value="Succinate dehydrogenase/fumarate reductase flavoprotein, catalytic domain"/>
    <property type="match status" value="1"/>
</dbReference>
<evidence type="ECO:0000256" key="3">
    <source>
        <dbReference type="ARBA" id="ARBA00022827"/>
    </source>
</evidence>
<evidence type="ECO:0000256" key="4">
    <source>
        <dbReference type="ARBA" id="ARBA00023002"/>
    </source>
</evidence>
<comment type="caution">
    <text evidence="7">The sequence shown here is derived from an EMBL/GenBank/DDBJ whole genome shotgun (WGS) entry which is preliminary data.</text>
</comment>
<dbReference type="SUPFAM" id="SSF51905">
    <property type="entry name" value="FAD/NAD(P)-binding domain"/>
    <property type="match status" value="1"/>
</dbReference>
<dbReference type="InterPro" id="IPR036188">
    <property type="entry name" value="FAD/NAD-bd_sf"/>
</dbReference>
<keyword evidence="3" id="KW-0274">FAD</keyword>
<dbReference type="PANTHER" id="PTHR43400">
    <property type="entry name" value="FUMARATE REDUCTASE"/>
    <property type="match status" value="1"/>
</dbReference>
<dbReference type="InterPro" id="IPR050315">
    <property type="entry name" value="FAD-oxidoreductase_2"/>
</dbReference>
<proteinExistence type="predicted"/>
<dbReference type="Pfam" id="PF00890">
    <property type="entry name" value="FAD_binding_2"/>
    <property type="match status" value="1"/>
</dbReference>